<gene>
    <name evidence="1" type="ORF">JKP88DRAFT_263534</name>
</gene>
<proteinExistence type="predicted"/>
<evidence type="ECO:0000313" key="2">
    <source>
        <dbReference type="Proteomes" id="UP000664859"/>
    </source>
</evidence>
<keyword evidence="2" id="KW-1185">Reference proteome</keyword>
<sequence length="135" mass="15216">MSSERNGVSCTYCGCGLPPNNWRFVHCGDGGHVFLFYSFRSDDVRVTNNLGCSVSNNSWSFNTGQTVSATRVNVMSYIRHQYASGAYTCLNCIVRKYHLGQDRNLWIIILNEINNLLRHHGIKVETAAFDVNATF</sequence>
<evidence type="ECO:0000313" key="1">
    <source>
        <dbReference type="EMBL" id="KAG5181762.1"/>
    </source>
</evidence>
<reference evidence="1" key="1">
    <citation type="submission" date="2021-02" db="EMBL/GenBank/DDBJ databases">
        <title>First Annotated Genome of the Yellow-green Alga Tribonema minus.</title>
        <authorList>
            <person name="Mahan K.M."/>
        </authorList>
    </citation>
    <scope>NUCLEOTIDE SEQUENCE</scope>
    <source>
        <strain evidence="1">UTEX B ZZ1240</strain>
    </source>
</reference>
<protein>
    <submittedName>
        <fullName evidence="1">Uncharacterized protein</fullName>
    </submittedName>
</protein>
<accession>A0A835YXA4</accession>
<organism evidence="1 2">
    <name type="scientific">Tribonema minus</name>
    <dbReference type="NCBI Taxonomy" id="303371"/>
    <lineage>
        <taxon>Eukaryota</taxon>
        <taxon>Sar</taxon>
        <taxon>Stramenopiles</taxon>
        <taxon>Ochrophyta</taxon>
        <taxon>PX clade</taxon>
        <taxon>Xanthophyceae</taxon>
        <taxon>Tribonematales</taxon>
        <taxon>Tribonemataceae</taxon>
        <taxon>Tribonema</taxon>
    </lineage>
</organism>
<dbReference type="Proteomes" id="UP000664859">
    <property type="component" value="Unassembled WGS sequence"/>
</dbReference>
<dbReference type="EMBL" id="JAFCMP010000301">
    <property type="protein sequence ID" value="KAG5181762.1"/>
    <property type="molecule type" value="Genomic_DNA"/>
</dbReference>
<name>A0A835YXA4_9STRA</name>
<comment type="caution">
    <text evidence="1">The sequence shown here is derived from an EMBL/GenBank/DDBJ whole genome shotgun (WGS) entry which is preliminary data.</text>
</comment>
<dbReference type="AlphaFoldDB" id="A0A835YXA4"/>